<proteinExistence type="predicted"/>
<dbReference type="Proteomes" id="UP000053433">
    <property type="component" value="Unassembled WGS sequence"/>
</dbReference>
<evidence type="ECO:0000313" key="1">
    <source>
        <dbReference type="EMBL" id="KUE76610.1"/>
    </source>
</evidence>
<reference evidence="1 2" key="1">
    <citation type="submission" date="2015-10" db="EMBL/GenBank/DDBJ databases">
        <title>A novel member of the family Ruminococcaceae isolated from human faeces.</title>
        <authorList>
            <person name="Shkoporov A.N."/>
            <person name="Chaplin A.V."/>
            <person name="Motuzova O.V."/>
            <person name="Kafarskaia L.I."/>
            <person name="Efimov B.A."/>
        </authorList>
    </citation>
    <scope>NUCLEOTIDE SEQUENCE [LARGE SCALE GENOMIC DNA]</scope>
    <source>
        <strain evidence="1 2">668</strain>
    </source>
</reference>
<dbReference type="RefSeq" id="WP_016295769.1">
    <property type="nucleotide sequence ID" value="NZ_LMUA01000008.1"/>
</dbReference>
<organism evidence="1 2">
    <name type="scientific">Ruthenibacterium lactatiformans</name>
    <dbReference type="NCBI Taxonomy" id="1550024"/>
    <lineage>
        <taxon>Bacteria</taxon>
        <taxon>Bacillati</taxon>
        <taxon>Bacillota</taxon>
        <taxon>Clostridia</taxon>
        <taxon>Eubacteriales</taxon>
        <taxon>Oscillospiraceae</taxon>
        <taxon>Ruthenibacterium</taxon>
    </lineage>
</organism>
<gene>
    <name evidence="1" type="ORF">ASJ35_07685</name>
</gene>
<sequence>MKFISTTEAGKKWGLSSRRVGILCSEGRIPGTQKTGNTWLIPEDAEKPADARIKSGKYIKKCEEQSNA</sequence>
<dbReference type="AlphaFoldDB" id="A0A0W7TS07"/>
<evidence type="ECO:0000313" key="2">
    <source>
        <dbReference type="Proteomes" id="UP000053433"/>
    </source>
</evidence>
<comment type="caution">
    <text evidence="1">The sequence shown here is derived from an EMBL/GenBank/DDBJ whole genome shotgun (WGS) entry which is preliminary data.</text>
</comment>
<name>A0A0W7TS07_9FIRM</name>
<evidence type="ECO:0008006" key="3">
    <source>
        <dbReference type="Google" id="ProtNLM"/>
    </source>
</evidence>
<dbReference type="EMBL" id="LMUA01000008">
    <property type="protein sequence ID" value="KUE76610.1"/>
    <property type="molecule type" value="Genomic_DNA"/>
</dbReference>
<accession>A0A0W7TS07</accession>
<protein>
    <recommendedName>
        <fullName evidence="3">DNA-binding protein</fullName>
    </recommendedName>
</protein>